<name>A0ACB0LU78_TRIPR</name>
<proteinExistence type="predicted"/>
<gene>
    <name evidence="1" type="ORF">MILVUS5_LOCUS35473</name>
</gene>
<keyword evidence="2" id="KW-1185">Reference proteome</keyword>
<evidence type="ECO:0000313" key="2">
    <source>
        <dbReference type="Proteomes" id="UP001177021"/>
    </source>
</evidence>
<reference evidence="1" key="1">
    <citation type="submission" date="2023-10" db="EMBL/GenBank/DDBJ databases">
        <authorList>
            <person name="Rodriguez Cubillos JULIANA M."/>
            <person name="De Vega J."/>
        </authorList>
    </citation>
    <scope>NUCLEOTIDE SEQUENCE</scope>
</reference>
<dbReference type="Proteomes" id="UP001177021">
    <property type="component" value="Unassembled WGS sequence"/>
</dbReference>
<protein>
    <submittedName>
        <fullName evidence="1">Uncharacterized protein</fullName>
    </submittedName>
</protein>
<sequence>MPVKLCKEEVNAVEDVLTDLWHTRLGHLSQKGLNILVKKNFLPVKGTPLKTCTHCFSGKQHRVSFRSSGPHRRQNILDLIHTDVCMMDSKSLGGALYFVTFIDDHSRKVWAFVLKSKDQVLGAFKQFHASVERETGRKLKCIRADNGGEYRGPFEEYCKEHGIKLEKTVPKTPQHNGVAERMNRTINERVRCMLSHAKLSKAFWGEAMKTAVDLINLSPSIPLDGDVPNRVWTGKDVSYGYLRVFGCRAFVHIPRDERSKLDKKSKQCLFMGYGNEQFGYKLWDPVDKKIIRSRDVIFLEDQTIEDFDKAEKQKSDARSYIDVVPKPPSRTLVDGGDVQVDDENVTDDHTHDHDDPVEEEPPEPSGEPLLRRSSRERQVSQRYPPHDYVTVTDNGEPEHYQEAIVNVDKEKWLKAMQEEMNSLHENHTFELVKLPKGKRALKNKWVYKIKSESDQSQPRYKARLVVKGFNQRKGIDFEEIFSPVVKMTSIRVVLGLAASLNLEVEQLDVKTAFLHGDLEEELYMEQPEGFEVKGKEELVCRLKKSLYGLKQAPRQWYKKFDSFMEKHGYDKTTADHCVFVKKFSDGDFIILLLYVDDMLIVGHDTKKIQSLKKELSMSFAMKDLGPAKQILGMRISRDRKNGKLWLSQHNYIEKVLERFNMSKAKPVSTPLTGHLKLSSEQCPTSEKDKEDMKKIPYASAVGSLMYAMVCTRPDIAHAVGVVSRFLSNPGKDHWQAVKWILRYLRGTSKVCLCFGGGDPVLDGYTDADMAGDLDCRKSTSGYMMTFAGGAVSWQSRLQKCVALSTTEAEYIAATEAAKELLWMKKFLQELGIEQEKFMLFCDSQSAIHLGKNPTFHSRSKHIEVRYHWIREALEMKSFSLEKIHTDENGSDMMTKMLPVTKMICCRKKAGMVERSLPT</sequence>
<evidence type="ECO:0000313" key="1">
    <source>
        <dbReference type="EMBL" id="CAJ2671699.1"/>
    </source>
</evidence>
<dbReference type="EMBL" id="CASHSV030000615">
    <property type="protein sequence ID" value="CAJ2671699.1"/>
    <property type="molecule type" value="Genomic_DNA"/>
</dbReference>
<organism evidence="1 2">
    <name type="scientific">Trifolium pratense</name>
    <name type="common">Red clover</name>
    <dbReference type="NCBI Taxonomy" id="57577"/>
    <lineage>
        <taxon>Eukaryota</taxon>
        <taxon>Viridiplantae</taxon>
        <taxon>Streptophyta</taxon>
        <taxon>Embryophyta</taxon>
        <taxon>Tracheophyta</taxon>
        <taxon>Spermatophyta</taxon>
        <taxon>Magnoliopsida</taxon>
        <taxon>eudicotyledons</taxon>
        <taxon>Gunneridae</taxon>
        <taxon>Pentapetalae</taxon>
        <taxon>rosids</taxon>
        <taxon>fabids</taxon>
        <taxon>Fabales</taxon>
        <taxon>Fabaceae</taxon>
        <taxon>Papilionoideae</taxon>
        <taxon>50 kb inversion clade</taxon>
        <taxon>NPAAA clade</taxon>
        <taxon>Hologalegina</taxon>
        <taxon>IRL clade</taxon>
        <taxon>Trifolieae</taxon>
        <taxon>Trifolium</taxon>
    </lineage>
</organism>
<comment type="caution">
    <text evidence="1">The sequence shown here is derived from an EMBL/GenBank/DDBJ whole genome shotgun (WGS) entry which is preliminary data.</text>
</comment>
<accession>A0ACB0LU78</accession>